<organism evidence="6 7">
    <name type="scientific">Nesterenkonia rhizosphaerae</name>
    <dbReference type="NCBI Taxonomy" id="1348272"/>
    <lineage>
        <taxon>Bacteria</taxon>
        <taxon>Bacillati</taxon>
        <taxon>Actinomycetota</taxon>
        <taxon>Actinomycetes</taxon>
        <taxon>Micrococcales</taxon>
        <taxon>Micrococcaceae</taxon>
        <taxon>Nesterenkonia</taxon>
    </lineage>
</organism>
<comment type="caution">
    <text evidence="6">The sequence shown here is derived from an EMBL/GenBank/DDBJ whole genome shotgun (WGS) entry which is preliminary data.</text>
</comment>
<feature type="DNA-binding region" description="H-T-H motif" evidence="4">
    <location>
        <begin position="32"/>
        <end position="51"/>
    </location>
</feature>
<dbReference type="InterPro" id="IPR050109">
    <property type="entry name" value="HTH-type_TetR-like_transc_reg"/>
</dbReference>
<accession>A0ABP9FZC5</accession>
<dbReference type="Pfam" id="PF13305">
    <property type="entry name" value="TetR_C_33"/>
    <property type="match status" value="1"/>
</dbReference>
<keyword evidence="3" id="KW-0804">Transcription</keyword>
<dbReference type="Gene3D" id="1.10.357.10">
    <property type="entry name" value="Tetracycline Repressor, domain 2"/>
    <property type="match status" value="1"/>
</dbReference>
<sequence>MATRSESKENTRQLLLQAAREAVAGQGSAALSLRDVARRAGVVPSAIYRHFESRDALLTQLILDAYTGLAESVEEAASGSRSPASWRSAAQALRTWALRNQHEFLLIYGTPVPGYRAPDVTTAAAARVAAVFISSTPDSLELPIDSALREQLAAPAAEFGVSAERLAHALADVSQLVGALILELGGHFVGTADPADHLWDHILTAQSRRLAG</sequence>
<name>A0ABP9FZC5_9MICC</name>
<dbReference type="SUPFAM" id="SSF46689">
    <property type="entry name" value="Homeodomain-like"/>
    <property type="match status" value="1"/>
</dbReference>
<dbReference type="PANTHER" id="PTHR30055:SF243">
    <property type="entry name" value="HTH-TYPE TRANSCRIPTIONAL REGULATOR RV1816"/>
    <property type="match status" value="1"/>
</dbReference>
<dbReference type="PRINTS" id="PR00455">
    <property type="entry name" value="HTHTETR"/>
</dbReference>
<dbReference type="SUPFAM" id="SSF48498">
    <property type="entry name" value="Tetracyclin repressor-like, C-terminal domain"/>
    <property type="match status" value="1"/>
</dbReference>
<dbReference type="InterPro" id="IPR009057">
    <property type="entry name" value="Homeodomain-like_sf"/>
</dbReference>
<dbReference type="InterPro" id="IPR025996">
    <property type="entry name" value="MT1864/Rv1816-like_C"/>
</dbReference>
<reference evidence="7" key="1">
    <citation type="journal article" date="2019" name="Int. J. Syst. Evol. Microbiol.">
        <title>The Global Catalogue of Microorganisms (GCM) 10K type strain sequencing project: providing services to taxonomists for standard genome sequencing and annotation.</title>
        <authorList>
            <consortium name="The Broad Institute Genomics Platform"/>
            <consortium name="The Broad Institute Genome Sequencing Center for Infectious Disease"/>
            <person name="Wu L."/>
            <person name="Ma J."/>
        </authorList>
    </citation>
    <scope>NUCLEOTIDE SEQUENCE [LARGE SCALE GENOMIC DNA]</scope>
    <source>
        <strain evidence="7">JCM 19129</strain>
    </source>
</reference>
<dbReference type="EMBL" id="BAABLW010000007">
    <property type="protein sequence ID" value="GAA4919516.1"/>
    <property type="molecule type" value="Genomic_DNA"/>
</dbReference>
<proteinExistence type="predicted"/>
<keyword evidence="1" id="KW-0805">Transcription regulation</keyword>
<evidence type="ECO:0000256" key="1">
    <source>
        <dbReference type="ARBA" id="ARBA00023015"/>
    </source>
</evidence>
<evidence type="ECO:0000256" key="4">
    <source>
        <dbReference type="PROSITE-ProRule" id="PRU00335"/>
    </source>
</evidence>
<keyword evidence="2 4" id="KW-0238">DNA-binding</keyword>
<protein>
    <submittedName>
        <fullName evidence="6">TetR/AcrR family transcriptional regulator</fullName>
    </submittedName>
</protein>
<evidence type="ECO:0000256" key="2">
    <source>
        <dbReference type="ARBA" id="ARBA00023125"/>
    </source>
</evidence>
<evidence type="ECO:0000256" key="3">
    <source>
        <dbReference type="ARBA" id="ARBA00023163"/>
    </source>
</evidence>
<dbReference type="Pfam" id="PF00440">
    <property type="entry name" value="TetR_N"/>
    <property type="match status" value="1"/>
</dbReference>
<evidence type="ECO:0000313" key="6">
    <source>
        <dbReference type="EMBL" id="GAA4919516.1"/>
    </source>
</evidence>
<dbReference type="RefSeq" id="WP_345477375.1">
    <property type="nucleotide sequence ID" value="NZ_BAABLW010000007.1"/>
</dbReference>
<dbReference type="Proteomes" id="UP001500368">
    <property type="component" value="Unassembled WGS sequence"/>
</dbReference>
<evidence type="ECO:0000313" key="7">
    <source>
        <dbReference type="Proteomes" id="UP001500368"/>
    </source>
</evidence>
<feature type="domain" description="HTH tetR-type" evidence="5">
    <location>
        <begin position="9"/>
        <end position="69"/>
    </location>
</feature>
<keyword evidence="7" id="KW-1185">Reference proteome</keyword>
<gene>
    <name evidence="6" type="ORF">GCM10025790_14290</name>
</gene>
<dbReference type="PROSITE" id="PS50977">
    <property type="entry name" value="HTH_TETR_2"/>
    <property type="match status" value="1"/>
</dbReference>
<evidence type="ECO:0000259" key="5">
    <source>
        <dbReference type="PROSITE" id="PS50977"/>
    </source>
</evidence>
<dbReference type="InterPro" id="IPR036271">
    <property type="entry name" value="Tet_transcr_reg_TetR-rel_C_sf"/>
</dbReference>
<dbReference type="PANTHER" id="PTHR30055">
    <property type="entry name" value="HTH-TYPE TRANSCRIPTIONAL REGULATOR RUTR"/>
    <property type="match status" value="1"/>
</dbReference>
<dbReference type="InterPro" id="IPR001647">
    <property type="entry name" value="HTH_TetR"/>
</dbReference>